<evidence type="ECO:0000256" key="5">
    <source>
        <dbReference type="ARBA" id="ARBA00023136"/>
    </source>
</evidence>
<comment type="activity regulation">
    <text evidence="10">Na(+) is not transported, but it plays an essential structural role and its presence is essential for fluoride channel function.</text>
</comment>
<dbReference type="EMBL" id="FMCV01000003">
    <property type="protein sequence ID" value="SCE86094.1"/>
    <property type="molecule type" value="Genomic_DNA"/>
</dbReference>
<sequence length="156" mass="15465">MSDPRVDPDVDLRVPADRAELSAHPAAVLGVIAAGGVFGALARAGAQSAVPHQAGGFPWATFAVNVTGCLLIGVLTAALAARPAHPLTRPFLGVGVLGGFTTFSAYAVDAQRLLADGAAVTAGGYLTATVLAALAAVAAGDAVTARALAARDGRRR</sequence>
<dbReference type="InterPro" id="IPR003691">
    <property type="entry name" value="FluC"/>
</dbReference>
<keyword evidence="5 10" id="KW-0472">Membrane</keyword>
<organism evidence="11 12">
    <name type="scientific">Micromonospora marina</name>
    <dbReference type="NCBI Taxonomy" id="307120"/>
    <lineage>
        <taxon>Bacteria</taxon>
        <taxon>Bacillati</taxon>
        <taxon>Actinomycetota</taxon>
        <taxon>Actinomycetes</taxon>
        <taxon>Micromonosporales</taxon>
        <taxon>Micromonosporaceae</taxon>
        <taxon>Micromonospora</taxon>
    </lineage>
</organism>
<comment type="catalytic activity">
    <reaction evidence="8">
        <text>fluoride(in) = fluoride(out)</text>
        <dbReference type="Rhea" id="RHEA:76159"/>
        <dbReference type="ChEBI" id="CHEBI:17051"/>
    </reaction>
    <physiologicalReaction direction="left-to-right" evidence="8">
        <dbReference type="Rhea" id="RHEA:76160"/>
    </physiologicalReaction>
</comment>
<keyword evidence="4 10" id="KW-1133">Transmembrane helix</keyword>
<reference evidence="12" key="1">
    <citation type="submission" date="2016-06" db="EMBL/GenBank/DDBJ databases">
        <authorList>
            <person name="Varghese N."/>
        </authorList>
    </citation>
    <scope>NUCLEOTIDE SEQUENCE [LARGE SCALE GENOMIC DNA]</scope>
    <source>
        <strain evidence="12">DSM 45555</strain>
    </source>
</reference>
<dbReference type="Pfam" id="PF02537">
    <property type="entry name" value="CRCB"/>
    <property type="match status" value="1"/>
</dbReference>
<evidence type="ECO:0000256" key="1">
    <source>
        <dbReference type="ARBA" id="ARBA00004651"/>
    </source>
</evidence>
<comment type="function">
    <text evidence="9 10">Fluoride-specific ion channel. Important for reducing fluoride concentration in the cell, thus reducing its toxicity.</text>
</comment>
<protein>
    <recommendedName>
        <fullName evidence="10">Fluoride-specific ion channel FluC</fullName>
    </recommendedName>
</protein>
<comment type="similarity">
    <text evidence="7 10">Belongs to the fluoride channel Fluc/FEX (TC 1.A.43) family.</text>
</comment>
<dbReference type="AlphaFoldDB" id="A0A1C4VQ03"/>
<proteinExistence type="inferred from homology"/>
<keyword evidence="3 10" id="KW-0812">Transmembrane</keyword>
<evidence type="ECO:0000256" key="3">
    <source>
        <dbReference type="ARBA" id="ARBA00022692"/>
    </source>
</evidence>
<gene>
    <name evidence="10" type="primary">fluC</name>
    <name evidence="10" type="synonym">crcB</name>
    <name evidence="11" type="ORF">GA0070215_103323</name>
</gene>
<evidence type="ECO:0000313" key="11">
    <source>
        <dbReference type="EMBL" id="SCE86094.1"/>
    </source>
</evidence>
<keyword evidence="2 10" id="KW-1003">Cell membrane</keyword>
<evidence type="ECO:0000256" key="8">
    <source>
        <dbReference type="ARBA" id="ARBA00035585"/>
    </source>
</evidence>
<keyword evidence="6 10" id="KW-0407">Ion channel</keyword>
<keyword evidence="10" id="KW-0813">Transport</keyword>
<dbReference type="GO" id="GO:0046872">
    <property type="term" value="F:metal ion binding"/>
    <property type="evidence" value="ECO:0007669"/>
    <property type="project" value="UniProtKB-KW"/>
</dbReference>
<evidence type="ECO:0000256" key="6">
    <source>
        <dbReference type="ARBA" id="ARBA00023303"/>
    </source>
</evidence>
<comment type="subcellular location">
    <subcellularLocation>
        <location evidence="1 10">Cell membrane</location>
        <topology evidence="1 10">Multi-pass membrane protein</topology>
    </subcellularLocation>
</comment>
<feature type="transmembrane region" description="Helical" evidence="10">
    <location>
        <begin position="91"/>
        <end position="108"/>
    </location>
</feature>
<feature type="transmembrane region" description="Helical" evidence="10">
    <location>
        <begin position="128"/>
        <end position="149"/>
    </location>
</feature>
<name>A0A1C4VQ03_9ACTN</name>
<evidence type="ECO:0000256" key="9">
    <source>
        <dbReference type="ARBA" id="ARBA00049940"/>
    </source>
</evidence>
<evidence type="ECO:0000256" key="2">
    <source>
        <dbReference type="ARBA" id="ARBA00022475"/>
    </source>
</evidence>
<dbReference type="PANTHER" id="PTHR28259:SF1">
    <property type="entry name" value="FLUORIDE EXPORT PROTEIN 1-RELATED"/>
    <property type="match status" value="1"/>
</dbReference>
<dbReference type="GO" id="GO:0062054">
    <property type="term" value="F:fluoride channel activity"/>
    <property type="evidence" value="ECO:0007669"/>
    <property type="project" value="UniProtKB-UniRule"/>
</dbReference>
<evidence type="ECO:0000256" key="4">
    <source>
        <dbReference type="ARBA" id="ARBA00022989"/>
    </source>
</evidence>
<evidence type="ECO:0000256" key="10">
    <source>
        <dbReference type="HAMAP-Rule" id="MF_00454"/>
    </source>
</evidence>
<dbReference type="Proteomes" id="UP000198551">
    <property type="component" value="Unassembled WGS sequence"/>
</dbReference>
<dbReference type="HAMAP" id="MF_00454">
    <property type="entry name" value="FluC"/>
    <property type="match status" value="1"/>
</dbReference>
<feature type="transmembrane region" description="Helical" evidence="10">
    <location>
        <begin position="21"/>
        <end position="44"/>
    </location>
</feature>
<feature type="binding site" evidence="10">
    <location>
        <position position="101"/>
    </location>
    <ligand>
        <name>Na(+)</name>
        <dbReference type="ChEBI" id="CHEBI:29101"/>
        <note>structural</note>
    </ligand>
</feature>
<feature type="transmembrane region" description="Helical" evidence="10">
    <location>
        <begin position="56"/>
        <end position="79"/>
    </location>
</feature>
<keyword evidence="12" id="KW-1185">Reference proteome</keyword>
<dbReference type="RefSeq" id="WP_091042907.1">
    <property type="nucleotide sequence ID" value="NZ_FMCV01000003.1"/>
</dbReference>
<evidence type="ECO:0000313" key="12">
    <source>
        <dbReference type="Proteomes" id="UP000198551"/>
    </source>
</evidence>
<keyword evidence="10" id="KW-0406">Ion transport</keyword>
<keyword evidence="10" id="KW-0479">Metal-binding</keyword>
<evidence type="ECO:0000256" key="7">
    <source>
        <dbReference type="ARBA" id="ARBA00035120"/>
    </source>
</evidence>
<feature type="binding site" evidence="10">
    <location>
        <position position="98"/>
    </location>
    <ligand>
        <name>Na(+)</name>
        <dbReference type="ChEBI" id="CHEBI:29101"/>
        <note>structural</note>
    </ligand>
</feature>
<dbReference type="PANTHER" id="PTHR28259">
    <property type="entry name" value="FLUORIDE EXPORT PROTEIN 1-RELATED"/>
    <property type="match status" value="1"/>
</dbReference>
<keyword evidence="10" id="KW-0915">Sodium</keyword>
<dbReference type="GO" id="GO:0140114">
    <property type="term" value="P:cellular detoxification of fluoride"/>
    <property type="evidence" value="ECO:0007669"/>
    <property type="project" value="UniProtKB-UniRule"/>
</dbReference>
<accession>A0A1C4VQ03</accession>
<dbReference type="GO" id="GO:0005886">
    <property type="term" value="C:plasma membrane"/>
    <property type="evidence" value="ECO:0007669"/>
    <property type="project" value="UniProtKB-SubCell"/>
</dbReference>